<protein>
    <submittedName>
        <fullName evidence="2">Phosphohistidine phosphatase</fullName>
    </submittedName>
</protein>
<dbReference type="PANTHER" id="PTHR47623">
    <property type="entry name" value="OS09G0287300 PROTEIN"/>
    <property type="match status" value="1"/>
</dbReference>
<dbReference type="InterPro" id="IPR013078">
    <property type="entry name" value="His_Pase_superF_clade-1"/>
</dbReference>
<accession>A0A4Q1AZ57</accession>
<dbReference type="CDD" id="cd07067">
    <property type="entry name" value="HP_PGM_like"/>
    <property type="match status" value="1"/>
</dbReference>
<dbReference type="SUPFAM" id="SSF53254">
    <property type="entry name" value="Phosphoglycerate mutase-like"/>
    <property type="match status" value="1"/>
</dbReference>
<dbReference type="PANTHER" id="PTHR47623:SF1">
    <property type="entry name" value="OS09G0287300 PROTEIN"/>
    <property type="match status" value="1"/>
</dbReference>
<dbReference type="InterPro" id="IPR029033">
    <property type="entry name" value="His_PPase_superfam"/>
</dbReference>
<dbReference type="OrthoDB" id="9810154at2"/>
<dbReference type="Pfam" id="PF00300">
    <property type="entry name" value="His_Phos_1"/>
    <property type="match status" value="1"/>
</dbReference>
<comment type="caution">
    <text evidence="2">The sequence shown here is derived from an EMBL/GenBank/DDBJ whole genome shotgun (WGS) entry which is preliminary data.</text>
</comment>
<dbReference type="AlphaFoldDB" id="A0A4Q1AZ57"/>
<name>A0A4Q1AZ57_9BACT</name>
<dbReference type="Proteomes" id="UP000289718">
    <property type="component" value="Unassembled WGS sequence"/>
</dbReference>
<dbReference type="SMART" id="SM00855">
    <property type="entry name" value="PGAM"/>
    <property type="match status" value="1"/>
</dbReference>
<dbReference type="RefSeq" id="WP_129060868.1">
    <property type="nucleotide sequence ID" value="NZ_NXIE01000002.1"/>
</dbReference>
<evidence type="ECO:0000313" key="3">
    <source>
        <dbReference type="Proteomes" id="UP000289718"/>
    </source>
</evidence>
<dbReference type="EMBL" id="NXIE01000002">
    <property type="protein sequence ID" value="RXK13049.1"/>
    <property type="molecule type" value="Genomic_DNA"/>
</dbReference>
<reference evidence="2 3" key="1">
    <citation type="submission" date="2017-09" db="EMBL/GenBank/DDBJ databases">
        <title>Genomics of the genus Arcobacter.</title>
        <authorList>
            <person name="Perez-Cataluna A."/>
            <person name="Figueras M.J."/>
            <person name="Salas-Masso N."/>
        </authorList>
    </citation>
    <scope>NUCLEOTIDE SEQUENCE [LARGE SCALE GENOMIC DNA]</scope>
    <source>
        <strain evidence="2 3">F156-34</strain>
    </source>
</reference>
<evidence type="ECO:0000313" key="2">
    <source>
        <dbReference type="EMBL" id="RXK13049.1"/>
    </source>
</evidence>
<evidence type="ECO:0000256" key="1">
    <source>
        <dbReference type="PIRSR" id="PIRSR613078-2"/>
    </source>
</evidence>
<gene>
    <name evidence="2" type="ORF">CP965_04385</name>
</gene>
<dbReference type="Gene3D" id="3.40.50.1240">
    <property type="entry name" value="Phosphoglycerate mutase-like"/>
    <property type="match status" value="1"/>
</dbReference>
<proteinExistence type="predicted"/>
<organism evidence="2 3">
    <name type="scientific">Halarcobacter mediterraneus</name>
    <dbReference type="NCBI Taxonomy" id="2023153"/>
    <lineage>
        <taxon>Bacteria</taxon>
        <taxon>Pseudomonadati</taxon>
        <taxon>Campylobacterota</taxon>
        <taxon>Epsilonproteobacteria</taxon>
        <taxon>Campylobacterales</taxon>
        <taxon>Arcobacteraceae</taxon>
        <taxon>Halarcobacter</taxon>
    </lineage>
</organism>
<keyword evidence="3" id="KW-1185">Reference proteome</keyword>
<sequence>MKKLYLIRHAKSDWSNPTLEDFDRPLNKRGEKNAPFMAELLNSKNIKPDLILSSPAYRAKKTATIFSNKISYSSNIIFDEHLYEASLQTMLEILNYLDDTIDSVFLVGHNPSLNVLAFYLVEFNKNIPTCGILEIEFDSNTWRKISKKNAKLISFEYPKKYS</sequence>
<feature type="binding site" evidence="1">
    <location>
        <position position="58"/>
    </location>
    <ligand>
        <name>substrate</name>
    </ligand>
</feature>